<dbReference type="InterPro" id="IPR005178">
    <property type="entry name" value="Ostalpha/TMEM184C"/>
</dbReference>
<keyword evidence="3 5" id="KW-1133">Transmembrane helix</keyword>
<comment type="subcellular location">
    <subcellularLocation>
        <location evidence="1">Membrane</location>
        <topology evidence="1">Multi-pass membrane protein</topology>
    </subcellularLocation>
</comment>
<dbReference type="Pfam" id="PF03619">
    <property type="entry name" value="Solute_trans_a"/>
    <property type="match status" value="1"/>
</dbReference>
<feature type="transmembrane region" description="Helical" evidence="5">
    <location>
        <begin position="194"/>
        <end position="213"/>
    </location>
</feature>
<evidence type="ECO:0000256" key="1">
    <source>
        <dbReference type="ARBA" id="ARBA00004141"/>
    </source>
</evidence>
<keyword evidence="2 5" id="KW-0812">Transmembrane</keyword>
<name>A0A6F9DN26_9ASCI</name>
<organism evidence="6">
    <name type="scientific">Phallusia mammillata</name>
    <dbReference type="NCBI Taxonomy" id="59560"/>
    <lineage>
        <taxon>Eukaryota</taxon>
        <taxon>Metazoa</taxon>
        <taxon>Chordata</taxon>
        <taxon>Tunicata</taxon>
        <taxon>Ascidiacea</taxon>
        <taxon>Phlebobranchia</taxon>
        <taxon>Ascidiidae</taxon>
        <taxon>Phallusia</taxon>
    </lineage>
</organism>
<evidence type="ECO:0000313" key="6">
    <source>
        <dbReference type="EMBL" id="CAB3264591.1"/>
    </source>
</evidence>
<dbReference type="PANTHER" id="PTHR23423">
    <property type="entry name" value="ORGANIC SOLUTE TRANSPORTER-RELATED"/>
    <property type="match status" value="1"/>
</dbReference>
<gene>
    <name evidence="6" type="primary">Ostalpha-002</name>
</gene>
<accession>A0A6F9DN26</accession>
<feature type="transmembrane region" description="Helical" evidence="5">
    <location>
        <begin position="28"/>
        <end position="53"/>
    </location>
</feature>
<protein>
    <submittedName>
        <fullName evidence="6">Organic solute transporter subunit alpha-like</fullName>
    </submittedName>
</protein>
<evidence type="ECO:0000256" key="5">
    <source>
        <dbReference type="SAM" id="Phobius"/>
    </source>
</evidence>
<dbReference type="GO" id="GO:0016020">
    <property type="term" value="C:membrane"/>
    <property type="evidence" value="ECO:0007669"/>
    <property type="project" value="UniProtKB-SubCell"/>
</dbReference>
<keyword evidence="4 5" id="KW-0472">Membrane</keyword>
<feature type="transmembrane region" description="Helical" evidence="5">
    <location>
        <begin position="162"/>
        <end position="182"/>
    </location>
</feature>
<feature type="transmembrane region" description="Helical" evidence="5">
    <location>
        <begin position="274"/>
        <end position="295"/>
    </location>
</feature>
<evidence type="ECO:0000256" key="2">
    <source>
        <dbReference type="ARBA" id="ARBA00022692"/>
    </source>
</evidence>
<proteinExistence type="evidence at transcript level"/>
<reference evidence="6" key="1">
    <citation type="submission" date="2020-04" db="EMBL/GenBank/DDBJ databases">
        <authorList>
            <person name="Neveu A P."/>
        </authorList>
    </citation>
    <scope>NUCLEOTIDE SEQUENCE</scope>
    <source>
        <tissue evidence="6">Whole embryo</tissue>
    </source>
</reference>
<dbReference type="SMART" id="SM01417">
    <property type="entry name" value="Solute_trans_a"/>
    <property type="match status" value="1"/>
</dbReference>
<evidence type="ECO:0000256" key="4">
    <source>
        <dbReference type="ARBA" id="ARBA00023136"/>
    </source>
</evidence>
<sequence length="324" mass="36780">MERGKTNCTYDSPPNITTLFTDVTERQIILLSICSAFFVATVVLFIVESVLFVQRQESKTSARHLIYIQGTFAAYSLMSFLGVVSPLSSLMCEFVFSVYFSFTLKEFVDLMLHILENKGVDEEQESDCPQTVSLAAPPLACCFICICPHVKINSKFFKYVKIGVYQVVILRPLCTFIEAVLWTNGYYGFAKEDFGIELLEILSAVAVLVAMYFMKLLYNGHVELFKPHYITMKFYCIQIVMIIVTIQQAIFHLLVEKGVIPCRDPFNSAVRGSVIHHVLVLPEMLLLSIFSSGICRKWSQQTQRDSTSLAKETTPLLVDQPFFE</sequence>
<dbReference type="AlphaFoldDB" id="A0A6F9DN26"/>
<feature type="transmembrane region" description="Helical" evidence="5">
    <location>
        <begin position="234"/>
        <end position="254"/>
    </location>
</feature>
<feature type="transmembrane region" description="Helical" evidence="5">
    <location>
        <begin position="74"/>
        <end position="102"/>
    </location>
</feature>
<evidence type="ECO:0000256" key="3">
    <source>
        <dbReference type="ARBA" id="ARBA00022989"/>
    </source>
</evidence>
<dbReference type="EMBL" id="LR788729">
    <property type="protein sequence ID" value="CAB3264591.1"/>
    <property type="molecule type" value="mRNA"/>
</dbReference>